<organism evidence="2">
    <name type="scientific">Ditylum brightwellii</name>
    <dbReference type="NCBI Taxonomy" id="49249"/>
    <lineage>
        <taxon>Eukaryota</taxon>
        <taxon>Sar</taxon>
        <taxon>Stramenopiles</taxon>
        <taxon>Ochrophyta</taxon>
        <taxon>Bacillariophyta</taxon>
        <taxon>Mediophyceae</taxon>
        <taxon>Lithodesmiophycidae</taxon>
        <taxon>Lithodesmiales</taxon>
        <taxon>Lithodesmiaceae</taxon>
        <taxon>Ditylum</taxon>
    </lineage>
</organism>
<gene>
    <name evidence="2" type="ORF">DBRI1063_LOCUS23731</name>
</gene>
<name>A0A7S2A1K2_9STRA</name>
<dbReference type="AlphaFoldDB" id="A0A7S2A1K2"/>
<evidence type="ECO:0000256" key="1">
    <source>
        <dbReference type="SAM" id="MobiDB-lite"/>
    </source>
</evidence>
<feature type="compositionally biased region" description="Polar residues" evidence="1">
    <location>
        <begin position="99"/>
        <end position="108"/>
    </location>
</feature>
<evidence type="ECO:0000313" key="2">
    <source>
        <dbReference type="EMBL" id="CAD9354921.1"/>
    </source>
</evidence>
<sequence>MLSPAKEDTLSLEVIMERCPNAPKKKKRPSSYSRSDLPFSVSGFSSSLLQLSPLEVDVGSSPVQNSSFENESPSKVASLIRPAKLFGGDDDINPPRNLQPRSSQSNINHHFRRRENTSRETHENTESAGKFCNHLLRRKPK</sequence>
<accession>A0A7S2A1K2</accession>
<feature type="compositionally biased region" description="Basic and acidic residues" evidence="1">
    <location>
        <begin position="114"/>
        <end position="125"/>
    </location>
</feature>
<feature type="compositionally biased region" description="Polar residues" evidence="1">
    <location>
        <begin position="61"/>
        <end position="75"/>
    </location>
</feature>
<protein>
    <submittedName>
        <fullName evidence="2">Uncharacterized protein</fullName>
    </submittedName>
</protein>
<feature type="region of interest" description="Disordered" evidence="1">
    <location>
        <begin position="59"/>
        <end position="141"/>
    </location>
</feature>
<reference evidence="2" key="1">
    <citation type="submission" date="2021-01" db="EMBL/GenBank/DDBJ databases">
        <authorList>
            <person name="Corre E."/>
            <person name="Pelletier E."/>
            <person name="Niang G."/>
            <person name="Scheremetjew M."/>
            <person name="Finn R."/>
            <person name="Kale V."/>
            <person name="Holt S."/>
            <person name="Cochrane G."/>
            <person name="Meng A."/>
            <person name="Brown T."/>
            <person name="Cohen L."/>
        </authorList>
    </citation>
    <scope>NUCLEOTIDE SEQUENCE</scope>
    <source>
        <strain evidence="2">Pop2</strain>
    </source>
</reference>
<dbReference type="EMBL" id="HBGN01036982">
    <property type="protein sequence ID" value="CAD9354921.1"/>
    <property type="molecule type" value="Transcribed_RNA"/>
</dbReference>
<proteinExistence type="predicted"/>